<dbReference type="CDD" id="cd03293">
    <property type="entry name" value="ABC_NrtD_SsuB_transporters"/>
    <property type="match status" value="1"/>
</dbReference>
<dbReference type="PANTHER" id="PTHR42788:SF20">
    <property type="entry name" value="ABC TRANSPORTER ATP-BINDING PROTEIN"/>
    <property type="match status" value="1"/>
</dbReference>
<sequence>MELIIDKISHRYGDTPVLEGIDLHLRDGEIICIIGPSGCGKSTLLRIVGGLERPESGQVLVAGEAPAGSLNPLTYIFQDFALLPWRTVEGNVSLVLEDHGIRGGKARAIIDDVLRRTKLSDFRKALPRQLSGGMKQRVAIARALAVNPAVMLMDEPLSALDSQTRELLLDDLVELWSRERFSACYVTHNLAEAVRLGHKIVVLSRRPGRVRQVVEIDMPLAERPERQAELEETQRHLWNLMREEARAADRELADVD</sequence>
<dbReference type="InterPro" id="IPR017871">
    <property type="entry name" value="ABC_transporter-like_CS"/>
</dbReference>
<dbReference type="Pfam" id="PF00005">
    <property type="entry name" value="ABC_tran"/>
    <property type="match status" value="1"/>
</dbReference>
<feature type="domain" description="ABC transporter" evidence="5">
    <location>
        <begin position="3"/>
        <end position="230"/>
    </location>
</feature>
<comment type="caution">
    <text evidence="6">The sequence shown here is derived from an EMBL/GenBank/DDBJ whole genome shotgun (WGS) entry which is preliminary data.</text>
</comment>
<keyword evidence="7" id="KW-1185">Reference proteome</keyword>
<dbReference type="SMART" id="SM00382">
    <property type="entry name" value="AAA"/>
    <property type="match status" value="1"/>
</dbReference>
<accession>A0ABW5CJI7</accession>
<dbReference type="RefSeq" id="WP_209737590.1">
    <property type="nucleotide sequence ID" value="NZ_CP072611.1"/>
</dbReference>
<keyword evidence="2" id="KW-0813">Transport</keyword>
<dbReference type="PROSITE" id="PS00211">
    <property type="entry name" value="ABC_TRANSPORTER_1"/>
    <property type="match status" value="1"/>
</dbReference>
<gene>
    <name evidence="6" type="ORF">ACFSKQ_08345</name>
</gene>
<evidence type="ECO:0000256" key="1">
    <source>
        <dbReference type="ARBA" id="ARBA00005417"/>
    </source>
</evidence>
<evidence type="ECO:0000259" key="5">
    <source>
        <dbReference type="PROSITE" id="PS50893"/>
    </source>
</evidence>
<evidence type="ECO:0000256" key="4">
    <source>
        <dbReference type="ARBA" id="ARBA00022840"/>
    </source>
</evidence>
<dbReference type="InterPro" id="IPR027417">
    <property type="entry name" value="P-loop_NTPase"/>
</dbReference>
<evidence type="ECO:0000313" key="6">
    <source>
        <dbReference type="EMBL" id="MFD2237474.1"/>
    </source>
</evidence>
<dbReference type="EMBL" id="JBHUIJ010000009">
    <property type="protein sequence ID" value="MFD2237474.1"/>
    <property type="molecule type" value="Genomic_DNA"/>
</dbReference>
<dbReference type="PANTHER" id="PTHR42788">
    <property type="entry name" value="TAURINE IMPORT ATP-BINDING PROTEIN-RELATED"/>
    <property type="match status" value="1"/>
</dbReference>
<dbReference type="Gene3D" id="3.40.50.300">
    <property type="entry name" value="P-loop containing nucleotide triphosphate hydrolases"/>
    <property type="match status" value="1"/>
</dbReference>
<evidence type="ECO:0000313" key="7">
    <source>
        <dbReference type="Proteomes" id="UP001597371"/>
    </source>
</evidence>
<dbReference type="InterPro" id="IPR050166">
    <property type="entry name" value="ABC_transporter_ATP-bind"/>
</dbReference>
<evidence type="ECO:0000256" key="3">
    <source>
        <dbReference type="ARBA" id="ARBA00022741"/>
    </source>
</evidence>
<name>A0ABW5CJI7_9HYPH</name>
<dbReference type="InterPro" id="IPR003439">
    <property type="entry name" value="ABC_transporter-like_ATP-bd"/>
</dbReference>
<dbReference type="SUPFAM" id="SSF52540">
    <property type="entry name" value="P-loop containing nucleoside triphosphate hydrolases"/>
    <property type="match status" value="1"/>
</dbReference>
<keyword evidence="4 6" id="KW-0067">ATP-binding</keyword>
<dbReference type="PROSITE" id="PS50893">
    <property type="entry name" value="ABC_TRANSPORTER_2"/>
    <property type="match status" value="1"/>
</dbReference>
<proteinExistence type="inferred from homology"/>
<reference evidence="7" key="1">
    <citation type="journal article" date="2019" name="Int. J. Syst. Evol. Microbiol.">
        <title>The Global Catalogue of Microorganisms (GCM) 10K type strain sequencing project: providing services to taxonomists for standard genome sequencing and annotation.</title>
        <authorList>
            <consortium name="The Broad Institute Genomics Platform"/>
            <consortium name="The Broad Institute Genome Sequencing Center for Infectious Disease"/>
            <person name="Wu L."/>
            <person name="Ma J."/>
        </authorList>
    </citation>
    <scope>NUCLEOTIDE SEQUENCE [LARGE SCALE GENOMIC DNA]</scope>
    <source>
        <strain evidence="7">ZS-35-S2</strain>
    </source>
</reference>
<organism evidence="6 7">
    <name type="scientific">Aureimonas populi</name>
    <dbReference type="NCBI Taxonomy" id="1701758"/>
    <lineage>
        <taxon>Bacteria</taxon>
        <taxon>Pseudomonadati</taxon>
        <taxon>Pseudomonadota</taxon>
        <taxon>Alphaproteobacteria</taxon>
        <taxon>Hyphomicrobiales</taxon>
        <taxon>Aurantimonadaceae</taxon>
        <taxon>Aureimonas</taxon>
    </lineage>
</organism>
<protein>
    <submittedName>
        <fullName evidence="6">ABC transporter ATP-binding protein</fullName>
    </submittedName>
</protein>
<dbReference type="InterPro" id="IPR003593">
    <property type="entry name" value="AAA+_ATPase"/>
</dbReference>
<evidence type="ECO:0000256" key="2">
    <source>
        <dbReference type="ARBA" id="ARBA00022448"/>
    </source>
</evidence>
<comment type="similarity">
    <text evidence="1">Belongs to the ABC transporter superfamily.</text>
</comment>
<dbReference type="GO" id="GO:0005524">
    <property type="term" value="F:ATP binding"/>
    <property type="evidence" value="ECO:0007669"/>
    <property type="project" value="UniProtKB-KW"/>
</dbReference>
<dbReference type="Proteomes" id="UP001597371">
    <property type="component" value="Unassembled WGS sequence"/>
</dbReference>
<keyword evidence="3" id="KW-0547">Nucleotide-binding</keyword>